<reference key="1">
    <citation type="submission" date="2010-11" db="EMBL/GenBank/DDBJ databases">
        <title>The complete genome of chromosome of Calditerrivibrio nitroreducens DSM 19672.</title>
        <authorList>
            <consortium name="US DOE Joint Genome Institute (JGI-PGF)"/>
            <person name="Lucas S."/>
            <person name="Copeland A."/>
            <person name="Lapidus A."/>
            <person name="Bruce D."/>
            <person name="Goodwin L."/>
            <person name="Pitluck S."/>
            <person name="Kyrpides N."/>
            <person name="Mavromatis K."/>
            <person name="Ivanova N."/>
            <person name="Mikhailova N."/>
            <person name="Zeytun A."/>
            <person name="Brettin T."/>
            <person name="Detter J.C."/>
            <person name="Tapia R."/>
            <person name="Han C."/>
            <person name="Land M."/>
            <person name="Hauser L."/>
            <person name="Markowitz V."/>
            <person name="Cheng J.-F."/>
            <person name="Hugenholtz P."/>
            <person name="Woyke T."/>
            <person name="Wu D."/>
            <person name="Spring S."/>
            <person name="Schroeder M."/>
            <person name="Brambilla E."/>
            <person name="Klenk H.-P."/>
            <person name="Eisen J.A."/>
        </authorList>
    </citation>
    <scope>NUCLEOTIDE SEQUENCE [LARGE SCALE GENOMIC DNA]</scope>
    <source>
        <strain>DSM 19672</strain>
    </source>
</reference>
<dbReference type="SUPFAM" id="SSF69572">
    <property type="entry name" value="Activating enzymes of the ubiquitin-like proteins"/>
    <property type="match status" value="1"/>
</dbReference>
<dbReference type="PANTHER" id="PTHR43267">
    <property type="entry name" value="TRNA THREONYLCARBAMOYLADENOSINE DEHYDRATASE"/>
    <property type="match status" value="1"/>
</dbReference>
<dbReference type="GO" id="GO:0008641">
    <property type="term" value="F:ubiquitin-like modifier activating enzyme activity"/>
    <property type="evidence" value="ECO:0007669"/>
    <property type="project" value="InterPro"/>
</dbReference>
<dbReference type="GO" id="GO:0061503">
    <property type="term" value="F:tRNA threonylcarbamoyladenosine dehydratase"/>
    <property type="evidence" value="ECO:0007669"/>
    <property type="project" value="TreeGrafter"/>
</dbReference>
<dbReference type="eggNOG" id="COG0476">
    <property type="taxonomic scope" value="Bacteria"/>
</dbReference>
<evidence type="ECO:0000259" key="2">
    <source>
        <dbReference type="Pfam" id="PF14453"/>
    </source>
</evidence>
<dbReference type="Pfam" id="PF00899">
    <property type="entry name" value="ThiF"/>
    <property type="match status" value="1"/>
</dbReference>
<dbReference type="NCBIfam" id="TIGR02354">
    <property type="entry name" value="thiF_fam2"/>
    <property type="match status" value="1"/>
</dbReference>
<sequence>MLKIYLNGKETYIEKGVTLYQIRKQFKPHADLIILNSFPANEDMLVEDGDHIFLIKKHEIPSKNEMEYLLISRHTPNIYEKLKNGSVVIAGVGGLGSNIAISLARMGIGRIKFIDFDIVEPSNLNRQQYFIDQLGEKKVFALHETLKRINPYINYEPMDAYLDETNMFDLLSGCDIVLEAFDKAEEKAKLTRFMLKDMKDTFYIAASGVAGYSDTEKIKIFKIREKFFLVGDLESEAKPGMGLMAPRVAVAANIQANLAVRILLGDI</sequence>
<dbReference type="EMBL" id="CP002347">
    <property type="protein sequence ID" value="ADR17986.1"/>
    <property type="molecule type" value="Genomic_DNA"/>
</dbReference>
<evidence type="ECO:0000313" key="4">
    <source>
        <dbReference type="Proteomes" id="UP000007039"/>
    </source>
</evidence>
<accession>E4TIG1</accession>
<dbReference type="AlphaFoldDB" id="E4TIG1"/>
<dbReference type="RefSeq" id="WP_013450203.1">
    <property type="nucleotide sequence ID" value="NC_014758.1"/>
</dbReference>
<dbReference type="InterPro" id="IPR000594">
    <property type="entry name" value="ThiF_NAD_FAD-bd"/>
</dbReference>
<dbReference type="NCBIfam" id="NF006395">
    <property type="entry name" value="PRK08644.1"/>
    <property type="match status" value="1"/>
</dbReference>
<name>E4TIG1_CALNY</name>
<organism evidence="3 4">
    <name type="scientific">Calditerrivibrio nitroreducens (strain DSM 19672 / NBRC 101217 / Yu37-1)</name>
    <dbReference type="NCBI Taxonomy" id="768670"/>
    <lineage>
        <taxon>Bacteria</taxon>
        <taxon>Pseudomonadati</taxon>
        <taxon>Deferribacterota</taxon>
        <taxon>Deferribacteres</taxon>
        <taxon>Deferribacterales</taxon>
        <taxon>Calditerrivibrionaceae</taxon>
    </lineage>
</organism>
<protein>
    <submittedName>
        <fullName evidence="3">Thiamine biosynthesis protein ThiF</fullName>
    </submittedName>
</protein>
<keyword evidence="4" id="KW-1185">Reference proteome</keyword>
<evidence type="ECO:0000313" key="3">
    <source>
        <dbReference type="EMBL" id="ADR17986.1"/>
    </source>
</evidence>
<feature type="domain" description="ThiS-like ubiquitin" evidence="2">
    <location>
        <begin position="2"/>
        <end position="57"/>
    </location>
</feature>
<dbReference type="InterPro" id="IPR032726">
    <property type="entry name" value="ThiS-like_dom"/>
</dbReference>
<dbReference type="KEGG" id="cni:Calni_0070"/>
<dbReference type="InterPro" id="IPR012729">
    <property type="entry name" value="ThiF_fam2"/>
</dbReference>
<dbReference type="STRING" id="768670.Calni_0070"/>
<dbReference type="InterPro" id="IPR045886">
    <property type="entry name" value="ThiF/MoeB/HesA"/>
</dbReference>
<dbReference type="InterPro" id="IPR035985">
    <property type="entry name" value="Ubiquitin-activating_enz"/>
</dbReference>
<dbReference type="PANTHER" id="PTHR43267:SF3">
    <property type="entry name" value="THIF PROTEIN"/>
    <property type="match status" value="1"/>
</dbReference>
<gene>
    <name evidence="3" type="ordered locus">Calni_0070</name>
</gene>
<evidence type="ECO:0000259" key="1">
    <source>
        <dbReference type="Pfam" id="PF00899"/>
    </source>
</evidence>
<dbReference type="Proteomes" id="UP000007039">
    <property type="component" value="Chromosome"/>
</dbReference>
<dbReference type="HOGENOM" id="CLU_013325_10_4_0"/>
<dbReference type="OrthoDB" id="9804286at2"/>
<proteinExistence type="predicted"/>
<feature type="domain" description="THIF-type NAD/FAD binding fold" evidence="1">
    <location>
        <begin position="77"/>
        <end position="265"/>
    </location>
</feature>
<dbReference type="Gene3D" id="3.40.50.720">
    <property type="entry name" value="NAD(P)-binding Rossmann-like Domain"/>
    <property type="match status" value="1"/>
</dbReference>
<reference evidence="3 4" key="2">
    <citation type="journal article" date="2011" name="Stand. Genomic Sci.">
        <title>Complete genome sequence of Calditerrivibrio nitroreducens type strain (Yu37-1).</title>
        <authorList>
            <person name="Pitluck S."/>
            <person name="Sikorski J."/>
            <person name="Zeytun A."/>
            <person name="Lapidus A."/>
            <person name="Nolan M."/>
            <person name="Lucas S."/>
            <person name="Hammon N."/>
            <person name="Deshpande S."/>
            <person name="Cheng J.F."/>
            <person name="Tapia R."/>
            <person name="Han C."/>
            <person name="Goodwin L."/>
            <person name="Liolios K."/>
            <person name="Pagani I."/>
            <person name="Ivanova N."/>
            <person name="Mavromatis K."/>
            <person name="Pati A."/>
            <person name="Chen A."/>
            <person name="Palaniappan K."/>
            <person name="Hauser L."/>
            <person name="Chang Y.J."/>
            <person name="Jeffries C.D."/>
            <person name="Detter J.C."/>
            <person name="Brambilla E."/>
            <person name="Djao O.D."/>
            <person name="Rohde M."/>
            <person name="Spring S."/>
            <person name="Goker M."/>
            <person name="Woyke T."/>
            <person name="Bristow J."/>
            <person name="Eisen J.A."/>
            <person name="Markowitz V."/>
            <person name="Hugenholtz P."/>
            <person name="Kyrpides N.C."/>
            <person name="Klenk H.P."/>
            <person name="Land M."/>
        </authorList>
    </citation>
    <scope>NUCLEOTIDE SEQUENCE [LARGE SCALE GENOMIC DNA]</scope>
    <source>
        <strain evidence="4">DSM 19672 / NBRC 101217 / Yu37-1</strain>
    </source>
</reference>
<dbReference type="GO" id="GO:0061504">
    <property type="term" value="P:cyclic threonylcarbamoyladenosine biosynthetic process"/>
    <property type="evidence" value="ECO:0007669"/>
    <property type="project" value="TreeGrafter"/>
</dbReference>
<dbReference type="Pfam" id="PF14453">
    <property type="entry name" value="ThiS-like"/>
    <property type="match status" value="1"/>
</dbReference>